<dbReference type="AlphaFoldDB" id="A0A518HSG1"/>
<evidence type="ECO:0000313" key="2">
    <source>
        <dbReference type="Proteomes" id="UP000319004"/>
    </source>
</evidence>
<dbReference type="Proteomes" id="UP000319004">
    <property type="component" value="Chromosome"/>
</dbReference>
<accession>A0A518HSG1</accession>
<protein>
    <submittedName>
        <fullName evidence="1">Uncharacterized protein</fullName>
    </submittedName>
</protein>
<sequence length="56" mass="6209">MELVAGNRSPMEGVRSWLETNLNDRRAGALPLTNNTRFRRLAQSTLPLANSATPRS</sequence>
<dbReference type="EMBL" id="CP037423">
    <property type="protein sequence ID" value="QDV43793.1"/>
    <property type="molecule type" value="Genomic_DNA"/>
</dbReference>
<dbReference type="KEGG" id="snep:Enr13x_36520"/>
<organism evidence="1 2">
    <name type="scientific">Stieleria neptunia</name>
    <dbReference type="NCBI Taxonomy" id="2527979"/>
    <lineage>
        <taxon>Bacteria</taxon>
        <taxon>Pseudomonadati</taxon>
        <taxon>Planctomycetota</taxon>
        <taxon>Planctomycetia</taxon>
        <taxon>Pirellulales</taxon>
        <taxon>Pirellulaceae</taxon>
        <taxon>Stieleria</taxon>
    </lineage>
</organism>
<keyword evidence="2" id="KW-1185">Reference proteome</keyword>
<name>A0A518HSG1_9BACT</name>
<evidence type="ECO:0000313" key="1">
    <source>
        <dbReference type="EMBL" id="QDV43793.1"/>
    </source>
</evidence>
<proteinExistence type="predicted"/>
<gene>
    <name evidence="1" type="ORF">Enr13x_36520</name>
</gene>
<reference evidence="1 2" key="1">
    <citation type="submission" date="2019-03" db="EMBL/GenBank/DDBJ databases">
        <title>Deep-cultivation of Planctomycetes and their phenomic and genomic characterization uncovers novel biology.</title>
        <authorList>
            <person name="Wiegand S."/>
            <person name="Jogler M."/>
            <person name="Boedeker C."/>
            <person name="Pinto D."/>
            <person name="Vollmers J."/>
            <person name="Rivas-Marin E."/>
            <person name="Kohn T."/>
            <person name="Peeters S.H."/>
            <person name="Heuer A."/>
            <person name="Rast P."/>
            <person name="Oberbeckmann S."/>
            <person name="Bunk B."/>
            <person name="Jeske O."/>
            <person name="Meyerdierks A."/>
            <person name="Storesund J.E."/>
            <person name="Kallscheuer N."/>
            <person name="Luecker S."/>
            <person name="Lage O.M."/>
            <person name="Pohl T."/>
            <person name="Merkel B.J."/>
            <person name="Hornburger P."/>
            <person name="Mueller R.-W."/>
            <person name="Bruemmer F."/>
            <person name="Labrenz M."/>
            <person name="Spormann A.M."/>
            <person name="Op den Camp H."/>
            <person name="Overmann J."/>
            <person name="Amann R."/>
            <person name="Jetten M.S.M."/>
            <person name="Mascher T."/>
            <person name="Medema M.H."/>
            <person name="Devos D.P."/>
            <person name="Kaster A.-K."/>
            <person name="Ovreas L."/>
            <person name="Rohde M."/>
            <person name="Galperin M.Y."/>
            <person name="Jogler C."/>
        </authorList>
    </citation>
    <scope>NUCLEOTIDE SEQUENCE [LARGE SCALE GENOMIC DNA]</scope>
    <source>
        <strain evidence="1 2">Enr13</strain>
    </source>
</reference>